<gene>
    <name evidence="1" type="ORF">A4H97_15470</name>
</gene>
<dbReference type="RefSeq" id="WP_081203982.1">
    <property type="nucleotide sequence ID" value="NZ_FOCZ01000007.1"/>
</dbReference>
<accession>A0A1V9E4G1</accession>
<sequence>MKKNNNNYIEVMVISKTLANQWSENDMVKWFTTIIQPAVERQELYVKKIFKGTLTNLLPVYLS</sequence>
<keyword evidence="2" id="KW-1185">Reference proteome</keyword>
<dbReference type="AlphaFoldDB" id="A0A1V9E4G1"/>
<evidence type="ECO:0000313" key="2">
    <source>
        <dbReference type="Proteomes" id="UP000192610"/>
    </source>
</evidence>
<reference evidence="2" key="1">
    <citation type="submission" date="2016-04" db="EMBL/GenBank/DDBJ databases">
        <authorList>
            <person name="Chen L."/>
            <person name="Zhuang W."/>
            <person name="Wang G."/>
        </authorList>
    </citation>
    <scope>NUCLEOTIDE SEQUENCE [LARGE SCALE GENOMIC DNA]</scope>
    <source>
        <strain evidence="2">17621</strain>
    </source>
</reference>
<protein>
    <submittedName>
        <fullName evidence="1">Uncharacterized protein</fullName>
    </submittedName>
</protein>
<name>A0A1V9E4G1_9BACT</name>
<dbReference type="EMBL" id="LVXG01000067">
    <property type="protein sequence ID" value="OQP40998.1"/>
    <property type="molecule type" value="Genomic_DNA"/>
</dbReference>
<organism evidence="1 2">
    <name type="scientific">Niastella yeongjuensis</name>
    <dbReference type="NCBI Taxonomy" id="354355"/>
    <lineage>
        <taxon>Bacteria</taxon>
        <taxon>Pseudomonadati</taxon>
        <taxon>Bacteroidota</taxon>
        <taxon>Chitinophagia</taxon>
        <taxon>Chitinophagales</taxon>
        <taxon>Chitinophagaceae</taxon>
        <taxon>Niastella</taxon>
    </lineage>
</organism>
<comment type="caution">
    <text evidence="1">The sequence shown here is derived from an EMBL/GenBank/DDBJ whole genome shotgun (WGS) entry which is preliminary data.</text>
</comment>
<evidence type="ECO:0000313" key="1">
    <source>
        <dbReference type="EMBL" id="OQP40998.1"/>
    </source>
</evidence>
<dbReference type="Proteomes" id="UP000192610">
    <property type="component" value="Unassembled WGS sequence"/>
</dbReference>
<proteinExistence type="predicted"/>